<feature type="non-terminal residue" evidence="1">
    <location>
        <position position="1"/>
    </location>
</feature>
<dbReference type="PANTHER" id="PTHR39420:SF1">
    <property type="entry name" value="HYDROLASE"/>
    <property type="match status" value="1"/>
</dbReference>
<dbReference type="NCBIfam" id="TIGR03624">
    <property type="entry name" value="putative hydrolase"/>
    <property type="match status" value="1"/>
</dbReference>
<gene>
    <name evidence="1" type="ORF">METZ01_LOCUS2599</name>
</gene>
<dbReference type="PANTHER" id="PTHR39420">
    <property type="match status" value="1"/>
</dbReference>
<protein>
    <recommendedName>
        <fullName evidence="2">Coenzyme F420 biosynthesis-associated protein</fullName>
    </recommendedName>
</protein>
<sequence>VTDGPVDWELARRVAVRVAGEEPLSRSYLGDSLHKDFARFTPVAEELVAAETGLVSNEGSARARVIDRGGWIDANIRAFRRLLGPVLAESSGTHPASRITPKIAAAELGAVLGWMSRRVLGQYDLLLAEDEDRDEQDLVYYVGPNILSIEKKFAFDPKQFRLWLALHELTHRSQFTGVPWLRPRFLELVNQMLDEVEPDPDRIKQGLQEFIKLRREGHDPMADGGVAQLFASERQRELLDCVGGMMSLVEGHGDVTMSRAANGHIPHASRFHRVMHERRNSATGVARIMQKLMGIEAKLAQYQAGEEFIAAIESERGNRAVDVIWRDPDHLPSMVEIRDPSAWMQRVPGA</sequence>
<proteinExistence type="predicted"/>
<organism evidence="1">
    <name type="scientific">marine metagenome</name>
    <dbReference type="NCBI Taxonomy" id="408172"/>
    <lineage>
        <taxon>unclassified sequences</taxon>
        <taxon>metagenomes</taxon>
        <taxon>ecological metagenomes</taxon>
    </lineage>
</organism>
<dbReference type="InterPro" id="IPR042271">
    <property type="entry name" value="Zinicin_2_N"/>
</dbReference>
<accession>A0A381N5C7</accession>
<dbReference type="EMBL" id="UINC01000133">
    <property type="protein sequence ID" value="SUZ49745.1"/>
    <property type="molecule type" value="Genomic_DNA"/>
</dbReference>
<dbReference type="InterPro" id="IPR018766">
    <property type="entry name" value="Zinicin_2"/>
</dbReference>
<dbReference type="SUPFAM" id="SSF55486">
    <property type="entry name" value="Metalloproteases ('zincins'), catalytic domain"/>
    <property type="match status" value="1"/>
</dbReference>
<evidence type="ECO:0000313" key="1">
    <source>
        <dbReference type="EMBL" id="SUZ49745.1"/>
    </source>
</evidence>
<dbReference type="NCBIfam" id="TIGR03883">
    <property type="entry name" value="DUF2342_F420"/>
    <property type="match status" value="1"/>
</dbReference>
<reference evidence="1" key="1">
    <citation type="submission" date="2018-05" db="EMBL/GenBank/DDBJ databases">
        <authorList>
            <person name="Lanie J.A."/>
            <person name="Ng W.-L."/>
            <person name="Kazmierczak K.M."/>
            <person name="Andrzejewski T.M."/>
            <person name="Davidsen T.M."/>
            <person name="Wayne K.J."/>
            <person name="Tettelin H."/>
            <person name="Glass J.I."/>
            <person name="Rusch D."/>
            <person name="Podicherti R."/>
            <person name="Tsui H.-C.T."/>
            <person name="Winkler M.E."/>
        </authorList>
    </citation>
    <scope>NUCLEOTIDE SEQUENCE</scope>
</reference>
<dbReference type="Gene3D" id="1.20.150.30">
    <property type="entry name" value="Zincin-like metallopeptidase, N-terminal domain"/>
    <property type="match status" value="1"/>
</dbReference>
<evidence type="ECO:0008006" key="2">
    <source>
        <dbReference type="Google" id="ProtNLM"/>
    </source>
</evidence>
<dbReference type="AlphaFoldDB" id="A0A381N5C7"/>
<name>A0A381N5C7_9ZZZZ</name>
<dbReference type="Pfam" id="PF10103">
    <property type="entry name" value="Zincin_2"/>
    <property type="match status" value="1"/>
</dbReference>
<dbReference type="InterPro" id="IPR022454">
    <property type="entry name" value="CHP03883_F420-assoc"/>
</dbReference>